<organism evidence="1 2">
    <name type="scientific">Caerostris extrusa</name>
    <name type="common">Bark spider</name>
    <name type="synonym">Caerostris bankana</name>
    <dbReference type="NCBI Taxonomy" id="172846"/>
    <lineage>
        <taxon>Eukaryota</taxon>
        <taxon>Metazoa</taxon>
        <taxon>Ecdysozoa</taxon>
        <taxon>Arthropoda</taxon>
        <taxon>Chelicerata</taxon>
        <taxon>Arachnida</taxon>
        <taxon>Araneae</taxon>
        <taxon>Araneomorphae</taxon>
        <taxon>Entelegynae</taxon>
        <taxon>Araneoidea</taxon>
        <taxon>Araneidae</taxon>
        <taxon>Caerostris</taxon>
    </lineage>
</organism>
<gene>
    <name evidence="1" type="ORF">CEXT_799831</name>
</gene>
<sequence length="127" mass="14476">MTTISASIVHAMAGRGRDLSGSFKCPHKNEYKGIKSGVLELGEHRQKNIPAMAHPIPSWLQNFPPRHKKLFFLNPIDVFLSQYLQNFWGRPPPPPTPLRRDEEAVFTFSMPLKGFRFLTSWVKNASS</sequence>
<evidence type="ECO:0000313" key="1">
    <source>
        <dbReference type="EMBL" id="GIY51108.1"/>
    </source>
</evidence>
<protein>
    <submittedName>
        <fullName evidence="1">Uncharacterized protein</fullName>
    </submittedName>
</protein>
<evidence type="ECO:0000313" key="2">
    <source>
        <dbReference type="Proteomes" id="UP001054945"/>
    </source>
</evidence>
<accession>A0AAV4U018</accession>
<dbReference type="EMBL" id="BPLR01012070">
    <property type="protein sequence ID" value="GIY51108.1"/>
    <property type="molecule type" value="Genomic_DNA"/>
</dbReference>
<name>A0AAV4U018_CAEEX</name>
<keyword evidence="2" id="KW-1185">Reference proteome</keyword>
<dbReference type="Proteomes" id="UP001054945">
    <property type="component" value="Unassembled WGS sequence"/>
</dbReference>
<comment type="caution">
    <text evidence="1">The sequence shown here is derived from an EMBL/GenBank/DDBJ whole genome shotgun (WGS) entry which is preliminary data.</text>
</comment>
<reference evidence="1 2" key="1">
    <citation type="submission" date="2021-06" db="EMBL/GenBank/DDBJ databases">
        <title>Caerostris extrusa draft genome.</title>
        <authorList>
            <person name="Kono N."/>
            <person name="Arakawa K."/>
        </authorList>
    </citation>
    <scope>NUCLEOTIDE SEQUENCE [LARGE SCALE GENOMIC DNA]</scope>
</reference>
<dbReference type="AlphaFoldDB" id="A0AAV4U018"/>
<proteinExistence type="predicted"/>